<reference evidence="10 11" key="1">
    <citation type="journal article" date="2007" name="Science">
        <title>The Chlamydomonas genome reveals the evolution of key animal and plant functions.</title>
        <authorList>
            <person name="Merchant S.S."/>
            <person name="Prochnik S.E."/>
            <person name="Vallon O."/>
            <person name="Harris E.H."/>
            <person name="Karpowicz S.J."/>
            <person name="Witman G.B."/>
            <person name="Terry A."/>
            <person name="Salamov A."/>
            <person name="Fritz-Laylin L.K."/>
            <person name="Marechal-Drouard L."/>
            <person name="Marshall W.F."/>
            <person name="Qu L.H."/>
            <person name="Nelson D.R."/>
            <person name="Sanderfoot A.A."/>
            <person name="Spalding M.H."/>
            <person name="Kapitonov V.V."/>
            <person name="Ren Q."/>
            <person name="Ferris P."/>
            <person name="Lindquist E."/>
            <person name="Shapiro H."/>
            <person name="Lucas S.M."/>
            <person name="Grimwood J."/>
            <person name="Schmutz J."/>
            <person name="Cardol P."/>
            <person name="Cerutti H."/>
            <person name="Chanfreau G."/>
            <person name="Chen C.L."/>
            <person name="Cognat V."/>
            <person name="Croft M.T."/>
            <person name="Dent R."/>
            <person name="Dutcher S."/>
            <person name="Fernandez E."/>
            <person name="Fukuzawa H."/>
            <person name="Gonzalez-Ballester D."/>
            <person name="Gonzalez-Halphen D."/>
            <person name="Hallmann A."/>
            <person name="Hanikenne M."/>
            <person name="Hippler M."/>
            <person name="Inwood W."/>
            <person name="Jabbari K."/>
            <person name="Kalanon M."/>
            <person name="Kuras R."/>
            <person name="Lefebvre P.A."/>
            <person name="Lemaire S.D."/>
            <person name="Lobanov A.V."/>
            <person name="Lohr M."/>
            <person name="Manuell A."/>
            <person name="Meier I."/>
            <person name="Mets L."/>
            <person name="Mittag M."/>
            <person name="Mittelmeier T."/>
            <person name="Moroney J.V."/>
            <person name="Moseley J."/>
            <person name="Napoli C."/>
            <person name="Nedelcu A.M."/>
            <person name="Niyogi K."/>
            <person name="Novoselov S.V."/>
            <person name="Paulsen I.T."/>
            <person name="Pazour G."/>
            <person name="Purton S."/>
            <person name="Ral J.P."/>
            <person name="Riano-Pachon D.M."/>
            <person name="Riekhof W."/>
            <person name="Rymarquis L."/>
            <person name="Schroda M."/>
            <person name="Stern D."/>
            <person name="Umen J."/>
            <person name="Willows R."/>
            <person name="Wilson N."/>
            <person name="Zimmer S.L."/>
            <person name="Allmer J."/>
            <person name="Balk J."/>
            <person name="Bisova K."/>
            <person name="Chen C.J."/>
            <person name="Elias M."/>
            <person name="Gendler K."/>
            <person name="Hauser C."/>
            <person name="Lamb M.R."/>
            <person name="Ledford H."/>
            <person name="Long J.C."/>
            <person name="Minagawa J."/>
            <person name="Page M.D."/>
            <person name="Pan J."/>
            <person name="Pootakham W."/>
            <person name="Roje S."/>
            <person name="Rose A."/>
            <person name="Stahlberg E."/>
            <person name="Terauchi A.M."/>
            <person name="Yang P."/>
            <person name="Ball S."/>
            <person name="Bowler C."/>
            <person name="Dieckmann C.L."/>
            <person name="Gladyshev V.N."/>
            <person name="Green P."/>
            <person name="Jorgensen R."/>
            <person name="Mayfield S."/>
            <person name="Mueller-Roeber B."/>
            <person name="Rajamani S."/>
            <person name="Sayre R.T."/>
            <person name="Brokstein P."/>
            <person name="Dubchak I."/>
            <person name="Goodstein D."/>
            <person name="Hornick L."/>
            <person name="Huang Y.W."/>
            <person name="Jhaveri J."/>
            <person name="Luo Y."/>
            <person name="Martinez D."/>
            <person name="Ngau W.C."/>
            <person name="Otillar B."/>
            <person name="Poliakov A."/>
            <person name="Porter A."/>
            <person name="Szajkowski L."/>
            <person name="Werner G."/>
            <person name="Zhou K."/>
            <person name="Grigoriev I.V."/>
            <person name="Rokhsar D.S."/>
            <person name="Grossman A.R."/>
        </authorList>
    </citation>
    <scope>NUCLEOTIDE SEQUENCE [LARGE SCALE GENOMIC DNA]</scope>
    <source>
        <strain evidence="11">CC-503</strain>
    </source>
</reference>
<dbReference type="Gramene" id="PNW81722">
    <property type="protein sequence ID" value="PNW81722"/>
    <property type="gene ID" value="CHLRE_06g257550v5"/>
</dbReference>
<dbReference type="Pfam" id="PF00153">
    <property type="entry name" value="Mito_carr"/>
    <property type="match status" value="3"/>
</dbReference>
<keyword evidence="5" id="KW-0677">Repeat</keyword>
<dbReference type="GO" id="GO:0022857">
    <property type="term" value="F:transmembrane transporter activity"/>
    <property type="evidence" value="ECO:0000318"/>
    <property type="project" value="GO_Central"/>
</dbReference>
<dbReference type="InParanoid" id="A8HXY9"/>
<dbReference type="OMA" id="EGFIFIY"/>
<evidence type="ECO:0000256" key="8">
    <source>
        <dbReference type="PROSITE-ProRule" id="PRU00282"/>
    </source>
</evidence>
<feature type="repeat" description="Solcar" evidence="8">
    <location>
        <begin position="154"/>
        <end position="238"/>
    </location>
</feature>
<dbReference type="HOGENOM" id="CLU_015166_14_2_1"/>
<dbReference type="InterPro" id="IPR023395">
    <property type="entry name" value="MCP_dom_sf"/>
</dbReference>
<dbReference type="InterPro" id="IPR018108">
    <property type="entry name" value="MCP_transmembrane"/>
</dbReference>
<keyword evidence="11" id="KW-1185">Reference proteome</keyword>
<evidence type="ECO:0000256" key="1">
    <source>
        <dbReference type="ARBA" id="ARBA00004141"/>
    </source>
</evidence>
<dbReference type="Gene3D" id="1.50.40.10">
    <property type="entry name" value="Mitochondrial carrier domain"/>
    <property type="match status" value="1"/>
</dbReference>
<name>A8HXY9_CHLRE</name>
<keyword evidence="6" id="KW-1133">Transmembrane helix</keyword>
<dbReference type="GO" id="GO:0016020">
    <property type="term" value="C:membrane"/>
    <property type="evidence" value="ECO:0007669"/>
    <property type="project" value="UniProtKB-SubCell"/>
</dbReference>
<keyword evidence="3 9" id="KW-0813">Transport</keyword>
<evidence type="ECO:0000313" key="11">
    <source>
        <dbReference type="Proteomes" id="UP000006906"/>
    </source>
</evidence>
<dbReference type="PANTHER" id="PTHR45618">
    <property type="entry name" value="MITOCHONDRIAL DICARBOXYLATE CARRIER-RELATED"/>
    <property type="match status" value="1"/>
</dbReference>
<accession>A8HXY9</accession>
<sequence>MIVAPASGNARPRETINPGQSRATGAQKATVLQDLIISGISVGGATCATNPLDVIKTRLQLNDRKATPGAPRPGLIKTGVNIVRHEGAFALWNGLPPAVARGFLYGGMRLGLYEPCKGLLLAAGQLAAPTPSALPTTSSSPSSATSAPQSAAAAGVGLKVAAGLASGALAAGLTSPTELIKTRLQAKDNTSRGTLEVIRTVVKSDGVQGLWRGAVPSMVRAALLTASQVATYDSVKREIIRAGGGSDSVWTHVAASGVTGLVTTTVTNPVDVVKTHMFVSGAGARKGILQTTMAILYNDGILGFMKGWTASYARLGPQTVFIFLISEGLRKALGLEGL</sequence>
<proteinExistence type="inferred from homology"/>
<organism evidence="10 11">
    <name type="scientific">Chlamydomonas reinhardtii</name>
    <name type="common">Chlamydomonas smithii</name>
    <dbReference type="NCBI Taxonomy" id="3055"/>
    <lineage>
        <taxon>Eukaryota</taxon>
        <taxon>Viridiplantae</taxon>
        <taxon>Chlorophyta</taxon>
        <taxon>core chlorophytes</taxon>
        <taxon>Chlorophyceae</taxon>
        <taxon>CS clade</taxon>
        <taxon>Chlamydomonadales</taxon>
        <taxon>Chlamydomonadaceae</taxon>
        <taxon>Chlamydomonas</taxon>
    </lineage>
</organism>
<dbReference type="EMBL" id="CM008967">
    <property type="protein sequence ID" value="PNW81722.1"/>
    <property type="molecule type" value="Genomic_DNA"/>
</dbReference>
<dbReference type="SUPFAM" id="SSF103506">
    <property type="entry name" value="Mitochondrial carrier"/>
    <property type="match status" value="1"/>
</dbReference>
<evidence type="ECO:0000256" key="7">
    <source>
        <dbReference type="ARBA" id="ARBA00023136"/>
    </source>
</evidence>
<dbReference type="OrthoDB" id="6703404at2759"/>
<evidence type="ECO:0000256" key="6">
    <source>
        <dbReference type="ARBA" id="ARBA00022989"/>
    </source>
</evidence>
<dbReference type="KEGG" id="cre:CHLRE_06g257550v5"/>
<dbReference type="AlphaFoldDB" id="A8HXY9"/>
<dbReference type="InterPro" id="IPR050391">
    <property type="entry name" value="Mito_Metabolite_Transporter"/>
</dbReference>
<keyword evidence="4 8" id="KW-0812">Transmembrane</keyword>
<comment type="subcellular location">
    <subcellularLocation>
        <location evidence="1">Membrane</location>
        <topology evidence="1">Multi-pass membrane protein</topology>
    </subcellularLocation>
</comment>
<dbReference type="eggNOG" id="KOG0753">
    <property type="taxonomic scope" value="Eukaryota"/>
</dbReference>
<dbReference type="GeneID" id="5722098"/>
<comment type="similarity">
    <text evidence="2 9">Belongs to the mitochondrial carrier (TC 2.A.29) family.</text>
</comment>
<dbReference type="RefSeq" id="XP_001696360.1">
    <property type="nucleotide sequence ID" value="XM_001696308.2"/>
</dbReference>
<dbReference type="STRING" id="3055.A8HXY9"/>
<feature type="repeat" description="Solcar" evidence="8">
    <location>
        <begin position="33"/>
        <end position="119"/>
    </location>
</feature>
<dbReference type="PaxDb" id="3055-EDP08337"/>
<gene>
    <name evidence="10" type="ORF">CHLRE_06g257550v5</name>
</gene>
<evidence type="ECO:0000313" key="10">
    <source>
        <dbReference type="EMBL" id="PNW81722.1"/>
    </source>
</evidence>
<protein>
    <submittedName>
        <fullName evidence="10">Uncharacterized protein</fullName>
    </submittedName>
</protein>
<evidence type="ECO:0000256" key="3">
    <source>
        <dbReference type="ARBA" id="ARBA00022448"/>
    </source>
</evidence>
<keyword evidence="7 8" id="KW-0472">Membrane</keyword>
<evidence type="ECO:0000256" key="4">
    <source>
        <dbReference type="ARBA" id="ARBA00022692"/>
    </source>
</evidence>
<feature type="repeat" description="Solcar" evidence="8">
    <location>
        <begin position="247"/>
        <end position="332"/>
    </location>
</feature>
<dbReference type="PROSITE" id="PS50920">
    <property type="entry name" value="SOLCAR"/>
    <property type="match status" value="3"/>
</dbReference>
<evidence type="ECO:0000256" key="2">
    <source>
        <dbReference type="ARBA" id="ARBA00006375"/>
    </source>
</evidence>
<dbReference type="FunCoup" id="A8HXY9">
    <property type="interactions" value="6"/>
</dbReference>
<evidence type="ECO:0000256" key="5">
    <source>
        <dbReference type="ARBA" id="ARBA00022737"/>
    </source>
</evidence>
<evidence type="ECO:0000256" key="9">
    <source>
        <dbReference type="RuleBase" id="RU000488"/>
    </source>
</evidence>
<dbReference type="Proteomes" id="UP000006906">
    <property type="component" value="Chromosome 6"/>
</dbReference>